<reference evidence="8" key="2">
    <citation type="submission" date="2020-09" db="EMBL/GenBank/DDBJ databases">
        <authorList>
            <person name="Sun Q."/>
            <person name="Zhou Y."/>
        </authorList>
    </citation>
    <scope>NUCLEOTIDE SEQUENCE</scope>
    <source>
        <strain evidence="8">CGMCC 1.15360</strain>
    </source>
</reference>
<evidence type="ECO:0000256" key="4">
    <source>
        <dbReference type="ARBA" id="ARBA00023136"/>
    </source>
</evidence>
<proteinExistence type="predicted"/>
<dbReference type="InterPro" id="IPR024989">
    <property type="entry name" value="MFS_assoc_dom"/>
</dbReference>
<dbReference type="GO" id="GO:0022857">
    <property type="term" value="F:transmembrane transporter activity"/>
    <property type="evidence" value="ECO:0007669"/>
    <property type="project" value="InterPro"/>
</dbReference>
<reference evidence="8" key="1">
    <citation type="journal article" date="2014" name="Int. J. Syst. Evol. Microbiol.">
        <title>Complete genome sequence of Corynebacterium casei LMG S-19264T (=DSM 44701T), isolated from a smear-ripened cheese.</title>
        <authorList>
            <consortium name="US DOE Joint Genome Institute (JGI-PGF)"/>
            <person name="Walter F."/>
            <person name="Albersmeier A."/>
            <person name="Kalinowski J."/>
            <person name="Ruckert C."/>
        </authorList>
    </citation>
    <scope>NUCLEOTIDE SEQUENCE</scope>
    <source>
        <strain evidence="8">CGMCC 1.15360</strain>
    </source>
</reference>
<feature type="transmembrane region" description="Helical" evidence="6">
    <location>
        <begin position="83"/>
        <end position="103"/>
    </location>
</feature>
<feature type="transmembrane region" description="Helical" evidence="6">
    <location>
        <begin position="275"/>
        <end position="294"/>
    </location>
</feature>
<dbReference type="PANTHER" id="PTHR23521">
    <property type="entry name" value="TRANSPORTER MFS SUPERFAMILY"/>
    <property type="match status" value="1"/>
</dbReference>
<protein>
    <submittedName>
        <fullName evidence="8">MFS transporter</fullName>
    </submittedName>
</protein>
<dbReference type="Gene3D" id="1.20.1250.20">
    <property type="entry name" value="MFS general substrate transporter like domains"/>
    <property type="match status" value="2"/>
</dbReference>
<comment type="subcellular location">
    <subcellularLocation>
        <location evidence="1">Membrane</location>
        <topology evidence="1">Multi-pass membrane protein</topology>
    </subcellularLocation>
</comment>
<dbReference type="GO" id="GO:0005886">
    <property type="term" value="C:plasma membrane"/>
    <property type="evidence" value="ECO:0007669"/>
    <property type="project" value="TreeGrafter"/>
</dbReference>
<evidence type="ECO:0000313" key="8">
    <source>
        <dbReference type="EMBL" id="GGD75964.1"/>
    </source>
</evidence>
<dbReference type="Proteomes" id="UP000612349">
    <property type="component" value="Unassembled WGS sequence"/>
</dbReference>
<feature type="transmembrane region" description="Helical" evidence="6">
    <location>
        <begin position="143"/>
        <end position="162"/>
    </location>
</feature>
<dbReference type="PANTHER" id="PTHR23521:SF3">
    <property type="entry name" value="MFS TRANSPORTER"/>
    <property type="match status" value="1"/>
</dbReference>
<dbReference type="InterPro" id="IPR036259">
    <property type="entry name" value="MFS_trans_sf"/>
</dbReference>
<keyword evidence="3 6" id="KW-1133">Transmembrane helix</keyword>
<evidence type="ECO:0000259" key="7">
    <source>
        <dbReference type="PROSITE" id="PS50850"/>
    </source>
</evidence>
<dbReference type="InterPro" id="IPR020846">
    <property type="entry name" value="MFS_dom"/>
</dbReference>
<dbReference type="Pfam" id="PF12832">
    <property type="entry name" value="MFS_1_like"/>
    <property type="match status" value="1"/>
</dbReference>
<dbReference type="SUPFAM" id="SSF103473">
    <property type="entry name" value="MFS general substrate transporter"/>
    <property type="match status" value="1"/>
</dbReference>
<keyword evidence="4 6" id="KW-0472">Membrane</keyword>
<keyword evidence="9" id="KW-1185">Reference proteome</keyword>
<feature type="domain" description="Major facilitator superfamily (MFS) profile" evidence="7">
    <location>
        <begin position="210"/>
        <end position="419"/>
    </location>
</feature>
<gene>
    <name evidence="8" type="ORF">GCM10010990_26980</name>
</gene>
<feature type="transmembrane region" description="Helical" evidence="6">
    <location>
        <begin position="109"/>
        <end position="131"/>
    </location>
</feature>
<feature type="transmembrane region" description="Helical" evidence="6">
    <location>
        <begin position="241"/>
        <end position="263"/>
    </location>
</feature>
<feature type="transmembrane region" description="Helical" evidence="6">
    <location>
        <begin position="51"/>
        <end position="71"/>
    </location>
</feature>
<feature type="transmembrane region" description="Helical" evidence="6">
    <location>
        <begin position="357"/>
        <end position="382"/>
    </location>
</feature>
<feature type="transmembrane region" description="Helical" evidence="6">
    <location>
        <begin position="23"/>
        <end position="45"/>
    </location>
</feature>
<evidence type="ECO:0000256" key="6">
    <source>
        <dbReference type="SAM" id="Phobius"/>
    </source>
</evidence>
<dbReference type="AlphaFoldDB" id="A0A916Z4L0"/>
<feature type="transmembrane region" description="Helical" evidence="6">
    <location>
        <begin position="332"/>
        <end position="351"/>
    </location>
</feature>
<dbReference type="PROSITE" id="PS50850">
    <property type="entry name" value="MFS"/>
    <property type="match status" value="1"/>
</dbReference>
<keyword evidence="2 6" id="KW-0812">Transmembrane</keyword>
<dbReference type="CDD" id="cd17477">
    <property type="entry name" value="MFS_YcaD_like"/>
    <property type="match status" value="1"/>
</dbReference>
<comment type="caution">
    <text evidence="8">The sequence shown here is derived from an EMBL/GenBank/DDBJ whole genome shotgun (WGS) entry which is preliminary data.</text>
</comment>
<evidence type="ECO:0000256" key="2">
    <source>
        <dbReference type="ARBA" id="ARBA00022692"/>
    </source>
</evidence>
<dbReference type="InterPro" id="IPR011701">
    <property type="entry name" value="MFS"/>
</dbReference>
<dbReference type="InterPro" id="IPR047200">
    <property type="entry name" value="MFS_YcaD-like"/>
</dbReference>
<feature type="transmembrane region" description="Helical" evidence="6">
    <location>
        <begin position="210"/>
        <end position="235"/>
    </location>
</feature>
<feature type="region of interest" description="Disordered" evidence="5">
    <location>
        <begin position="394"/>
        <end position="419"/>
    </location>
</feature>
<name>A0A916Z4L0_9SPHN</name>
<evidence type="ECO:0000256" key="1">
    <source>
        <dbReference type="ARBA" id="ARBA00004141"/>
    </source>
</evidence>
<feature type="transmembrane region" description="Helical" evidence="6">
    <location>
        <begin position="300"/>
        <end position="320"/>
    </location>
</feature>
<dbReference type="Pfam" id="PF07690">
    <property type="entry name" value="MFS_1"/>
    <property type="match status" value="1"/>
</dbReference>
<organism evidence="8 9">
    <name type="scientific">Croceicoccus mobilis</name>
    <dbReference type="NCBI Taxonomy" id="1703339"/>
    <lineage>
        <taxon>Bacteria</taxon>
        <taxon>Pseudomonadati</taxon>
        <taxon>Pseudomonadota</taxon>
        <taxon>Alphaproteobacteria</taxon>
        <taxon>Sphingomonadales</taxon>
        <taxon>Erythrobacteraceae</taxon>
        <taxon>Croceicoccus</taxon>
    </lineage>
</organism>
<feature type="transmembrane region" description="Helical" evidence="6">
    <location>
        <begin position="168"/>
        <end position="189"/>
    </location>
</feature>
<evidence type="ECO:0000256" key="5">
    <source>
        <dbReference type="SAM" id="MobiDB-lite"/>
    </source>
</evidence>
<accession>A0A916Z4L0</accession>
<evidence type="ECO:0000256" key="3">
    <source>
        <dbReference type="ARBA" id="ARBA00022989"/>
    </source>
</evidence>
<evidence type="ECO:0000313" key="9">
    <source>
        <dbReference type="Proteomes" id="UP000612349"/>
    </source>
</evidence>
<dbReference type="EMBL" id="BMIP01000006">
    <property type="protein sequence ID" value="GGD75964.1"/>
    <property type="molecule type" value="Genomic_DNA"/>
</dbReference>
<sequence>MPHGKAVYKGAAVRNPVIDIRGLLFAVLVLMTGNGFMPTLLAVRLEGAGAAAPLIGVMASAYFLGLVVGSIRMPRLVREVGHIRLFATVVTVLSASTLIYALWQNVALWTMLRLVDGMCVAGVFICIESWLNHRADATTRGSILAAYMIAVYAGQAAGQFLLKLEGGPMLPFIVSSVLVSLSAVPVLLTKISGPPIHEPVPFSIFALYRASPLGTVGVAITGLVLGAFYGLGAVFARRSGFSFTDVALFVSVVIAGGVALQWPLGRLSDRFDRRLVITFVLAGLAVVSVLLAFASGRLPVLALSGLFGGLAFSLYPLCVAHANDRLTVEEQLSASSVLILAYSAGAAAGPLLGSAVIAGLGAGGLFLFTGALGAGGLAFALWRMARAEAVPEDEQQPYQILPRTTPVASALEPASETSD</sequence>